<sequence length="102" mass="11884">MHPFSSPHNEDQPASKIGIAIYFWLTSAPADFESDQTIKRDPINRSLLPYKLLRVPCNGHFPNYKAHLLCAPLQMPERYSQIRPREQRDHLRRNLAPTLTFT</sequence>
<name>A0ABS5XFX5_9GAMM</name>
<comment type="caution">
    <text evidence="1">The sequence shown here is derived from an EMBL/GenBank/DDBJ whole genome shotgun (WGS) entry which is preliminary data.</text>
</comment>
<accession>A0ABS5XFX5</accession>
<keyword evidence="2" id="KW-1185">Reference proteome</keyword>
<evidence type="ECO:0000313" key="2">
    <source>
        <dbReference type="Proteomes" id="UP001519667"/>
    </source>
</evidence>
<reference evidence="1 2" key="1">
    <citation type="submission" date="2021-04" db="EMBL/GenBank/DDBJ databases">
        <title>Pseudomonas boanensis sp. nov., a bacterium isolated from river water used for household purposes in Boane District, Mozambique.</title>
        <authorList>
            <person name="Nicklasson M."/>
            <person name="Martin-Rodriguez A.J."/>
            <person name="Thorell K."/>
            <person name="Neves L."/>
            <person name="Mussagy A."/>
            <person name="Rydberg H.A."/>
            <person name="Hernroth B."/>
            <person name="Svensson-Stadler L."/>
            <person name="Sjoling A."/>
        </authorList>
    </citation>
    <scope>NUCLEOTIDE SEQUENCE [LARGE SCALE GENOMIC DNA]</scope>
    <source>
        <strain evidence="1 2">DB1</strain>
    </source>
</reference>
<dbReference type="EMBL" id="JAGTIS010000004">
    <property type="protein sequence ID" value="MBT8766600.1"/>
    <property type="molecule type" value="Genomic_DNA"/>
</dbReference>
<organism evidence="1 2">
    <name type="scientific">Metapseudomonas boanensis</name>
    <dbReference type="NCBI Taxonomy" id="2822138"/>
    <lineage>
        <taxon>Bacteria</taxon>
        <taxon>Pseudomonadati</taxon>
        <taxon>Pseudomonadota</taxon>
        <taxon>Gammaproteobacteria</taxon>
        <taxon>Pseudomonadales</taxon>
        <taxon>Pseudomonadaceae</taxon>
        <taxon>Metapseudomonas</taxon>
    </lineage>
</organism>
<dbReference type="RefSeq" id="WP_215373684.1">
    <property type="nucleotide sequence ID" value="NZ_JAGTIS010000004.1"/>
</dbReference>
<proteinExistence type="predicted"/>
<evidence type="ECO:0000313" key="1">
    <source>
        <dbReference type="EMBL" id="MBT8766600.1"/>
    </source>
</evidence>
<protein>
    <submittedName>
        <fullName evidence="1">Uncharacterized protein</fullName>
    </submittedName>
</protein>
<gene>
    <name evidence="1" type="ORF">J7302_10740</name>
</gene>
<dbReference type="Proteomes" id="UP001519667">
    <property type="component" value="Unassembled WGS sequence"/>
</dbReference>